<name>A0A381L5N7_BLUGR</name>
<dbReference type="EMBL" id="UIGY01000045">
    <property type="protein sequence ID" value="SUZ09239.1"/>
    <property type="molecule type" value="Genomic_DNA"/>
</dbReference>
<evidence type="ECO:0000313" key="2">
    <source>
        <dbReference type="EMBL" id="SUZ09239.1"/>
    </source>
</evidence>
<organism evidence="2">
    <name type="scientific">Blumeria graminis f. sp. tritici 96224</name>
    <dbReference type="NCBI Taxonomy" id="1268274"/>
    <lineage>
        <taxon>Eukaryota</taxon>
        <taxon>Fungi</taxon>
        <taxon>Dikarya</taxon>
        <taxon>Ascomycota</taxon>
        <taxon>Pezizomycotina</taxon>
        <taxon>Leotiomycetes</taxon>
        <taxon>Erysiphales</taxon>
        <taxon>Erysiphaceae</taxon>
        <taxon>Blumeria</taxon>
    </lineage>
</organism>
<proteinExistence type="predicted"/>
<protein>
    <submittedName>
        <fullName evidence="2">Bgt-20771</fullName>
    </submittedName>
</protein>
<accession>A0A381L5N7</accession>
<dbReference type="AlphaFoldDB" id="A0A381L5N7"/>
<evidence type="ECO:0000256" key="1">
    <source>
        <dbReference type="SAM" id="MobiDB-lite"/>
    </source>
</evidence>
<reference evidence="2" key="1">
    <citation type="submission" date="2018-07" db="EMBL/GenBank/DDBJ databases">
        <authorList>
            <person name="Quirk P.G."/>
            <person name="Krulwich T.A."/>
        </authorList>
    </citation>
    <scope>NUCLEOTIDE SEQUENCE</scope>
    <source>
        <strain evidence="2">96224</strain>
    </source>
</reference>
<gene>
    <name evidence="2" type="ORF">BGT96224V2_LOCUS2373</name>
</gene>
<feature type="region of interest" description="Disordered" evidence="1">
    <location>
        <begin position="1"/>
        <end position="24"/>
    </location>
</feature>
<sequence length="61" mass="6450">MRQEGHRALAAINSPSPPLPETGTMETLQTKAVPEAISVASAAIVESGSRFAPMITMEEQI</sequence>